<reference evidence="2" key="1">
    <citation type="submission" date="2025-08" db="UniProtKB">
        <authorList>
            <consortium name="Ensembl"/>
        </authorList>
    </citation>
    <scope>IDENTIFICATION</scope>
</reference>
<evidence type="ECO:0000313" key="3">
    <source>
        <dbReference type="Proteomes" id="UP000261500"/>
    </source>
</evidence>
<dbReference type="Ensembl" id="ENSPLAT00000020787.1">
    <property type="protein sequence ID" value="ENSPLAP00000027614.1"/>
    <property type="gene ID" value="ENSPLAG00000016361.1"/>
</dbReference>
<dbReference type="AlphaFoldDB" id="A0A3B3VS28"/>
<proteinExistence type="predicted"/>
<feature type="region of interest" description="Disordered" evidence="1">
    <location>
        <begin position="18"/>
        <end position="68"/>
    </location>
</feature>
<protein>
    <submittedName>
        <fullName evidence="2">Uncharacterized protein</fullName>
    </submittedName>
</protein>
<name>A0A3B3VS28_9TELE</name>
<sequence length="68" mass="7659">MLREKRRTLHFHVLFMMTGTPQSSPGPGGHRTSPDLWSPPTARLSGRRSYQPCRVETGSRPSVRLDPS</sequence>
<organism evidence="2 3">
    <name type="scientific">Poecilia latipinna</name>
    <name type="common">sailfin molly</name>
    <dbReference type="NCBI Taxonomy" id="48699"/>
    <lineage>
        <taxon>Eukaryota</taxon>
        <taxon>Metazoa</taxon>
        <taxon>Chordata</taxon>
        <taxon>Craniata</taxon>
        <taxon>Vertebrata</taxon>
        <taxon>Euteleostomi</taxon>
        <taxon>Actinopterygii</taxon>
        <taxon>Neopterygii</taxon>
        <taxon>Teleostei</taxon>
        <taxon>Neoteleostei</taxon>
        <taxon>Acanthomorphata</taxon>
        <taxon>Ovalentaria</taxon>
        <taxon>Atherinomorphae</taxon>
        <taxon>Cyprinodontiformes</taxon>
        <taxon>Poeciliidae</taxon>
        <taxon>Poeciliinae</taxon>
        <taxon>Poecilia</taxon>
    </lineage>
</organism>
<keyword evidence="3" id="KW-1185">Reference proteome</keyword>
<accession>A0A3B3VS28</accession>
<dbReference type="Proteomes" id="UP000261500">
    <property type="component" value="Unplaced"/>
</dbReference>
<reference evidence="2" key="2">
    <citation type="submission" date="2025-09" db="UniProtKB">
        <authorList>
            <consortium name="Ensembl"/>
        </authorList>
    </citation>
    <scope>IDENTIFICATION</scope>
</reference>
<evidence type="ECO:0000313" key="2">
    <source>
        <dbReference type="Ensembl" id="ENSPLAP00000027614.1"/>
    </source>
</evidence>
<evidence type="ECO:0000256" key="1">
    <source>
        <dbReference type="SAM" id="MobiDB-lite"/>
    </source>
</evidence>